<evidence type="ECO:0000256" key="1">
    <source>
        <dbReference type="ARBA" id="ARBA00006382"/>
    </source>
</evidence>
<reference evidence="4" key="1">
    <citation type="submission" date="2021-01" db="EMBL/GenBank/DDBJ databases">
        <authorList>
            <consortium name="Genoscope - CEA"/>
            <person name="William W."/>
        </authorList>
    </citation>
    <scope>NUCLEOTIDE SEQUENCE</scope>
</reference>
<keyword evidence="5" id="KW-1185">Reference proteome</keyword>
<dbReference type="AlphaFoldDB" id="A0A8S1MIH3"/>
<dbReference type="GO" id="GO:0016491">
    <property type="term" value="F:oxidoreductase activity"/>
    <property type="evidence" value="ECO:0007669"/>
    <property type="project" value="UniProtKB-KW"/>
</dbReference>
<evidence type="ECO:0000313" key="5">
    <source>
        <dbReference type="Proteomes" id="UP000692954"/>
    </source>
</evidence>
<keyword evidence="2" id="KW-0560">Oxidoreductase</keyword>
<feature type="domain" description="Glutamate/phenylalanine/leucine/valine/L-tryptophan dehydrogenase dimerisation" evidence="3">
    <location>
        <begin position="99"/>
        <end position="140"/>
    </location>
</feature>
<dbReference type="GO" id="GO:0006520">
    <property type="term" value="P:amino acid metabolic process"/>
    <property type="evidence" value="ECO:0007669"/>
    <property type="project" value="InterPro"/>
</dbReference>
<dbReference type="EMBL" id="CAJJDN010000036">
    <property type="protein sequence ID" value="CAD8077205.1"/>
    <property type="molecule type" value="Genomic_DNA"/>
</dbReference>
<comment type="similarity">
    <text evidence="1">Belongs to the Glu/Leu/Phe/Val dehydrogenases family.</text>
</comment>
<dbReference type="Pfam" id="PF02812">
    <property type="entry name" value="ELFV_dehydrog_N"/>
    <property type="match status" value="1"/>
</dbReference>
<comment type="caution">
    <text evidence="4">The sequence shown here is derived from an EMBL/GenBank/DDBJ whole genome shotgun (WGS) entry which is preliminary data.</text>
</comment>
<evidence type="ECO:0000313" key="4">
    <source>
        <dbReference type="EMBL" id="CAD8077205.1"/>
    </source>
</evidence>
<dbReference type="OrthoDB" id="6718861at2759"/>
<evidence type="ECO:0000259" key="3">
    <source>
        <dbReference type="Pfam" id="PF02812"/>
    </source>
</evidence>
<gene>
    <name evidence="4" type="ORF">PSON_ATCC_30995.1.T0360007</name>
</gene>
<accession>A0A8S1MIH3</accession>
<sequence>MIQKIARQIMNRRAFLTAIANEATFLDQDMAYFKKAAGHAKISQDKLEQQNLIVFSIDKSIDIVIKFNLPYGTQICVPVYRAQHKIYRLATKVGSPHGINPRKFSKREIETLMRRYTLELAKKNFIGAAKDVPGPDIGTKMPTESLRVIKIQILQAVSLESQLFKVKFLVDKNQQEWEFSLQQDKFQMIPSFVNLQVLNQIQKENPLLSKVMAMQQKFFFKISRLILCQIHV</sequence>
<evidence type="ECO:0000256" key="2">
    <source>
        <dbReference type="ARBA" id="ARBA00023002"/>
    </source>
</evidence>
<name>A0A8S1MIH3_9CILI</name>
<organism evidence="4 5">
    <name type="scientific">Paramecium sonneborni</name>
    <dbReference type="NCBI Taxonomy" id="65129"/>
    <lineage>
        <taxon>Eukaryota</taxon>
        <taxon>Sar</taxon>
        <taxon>Alveolata</taxon>
        <taxon>Ciliophora</taxon>
        <taxon>Intramacronucleata</taxon>
        <taxon>Oligohymenophorea</taxon>
        <taxon>Peniculida</taxon>
        <taxon>Parameciidae</taxon>
        <taxon>Paramecium</taxon>
    </lineage>
</organism>
<dbReference type="InterPro" id="IPR006097">
    <property type="entry name" value="Glu/Leu/Phe/Val/Trp_DH_dimer"/>
</dbReference>
<protein>
    <recommendedName>
        <fullName evidence="3">Glutamate/phenylalanine/leucine/valine/L-tryptophan dehydrogenase dimerisation domain-containing protein</fullName>
    </recommendedName>
</protein>
<proteinExistence type="inferred from homology"/>
<dbReference type="Proteomes" id="UP000692954">
    <property type="component" value="Unassembled WGS sequence"/>
</dbReference>